<sequence length="50" mass="5557">MCCSERDKQKHGADRYSTGRPMLLCVTYYDADIIGIDLPIAVLQLLPDAS</sequence>
<name>A0A2V4W224_PAEBA</name>
<evidence type="ECO:0000313" key="2">
    <source>
        <dbReference type="Proteomes" id="UP000247790"/>
    </source>
</evidence>
<organism evidence="1 2">
    <name type="scientific">Paenibacillus barcinonensis</name>
    <dbReference type="NCBI Taxonomy" id="198119"/>
    <lineage>
        <taxon>Bacteria</taxon>
        <taxon>Bacillati</taxon>
        <taxon>Bacillota</taxon>
        <taxon>Bacilli</taxon>
        <taxon>Bacillales</taxon>
        <taxon>Paenibacillaceae</taxon>
        <taxon>Paenibacillus</taxon>
    </lineage>
</organism>
<dbReference type="AlphaFoldDB" id="A0A2V4W224"/>
<protein>
    <submittedName>
        <fullName evidence="1">Uncharacterized protein</fullName>
    </submittedName>
</protein>
<dbReference type="Proteomes" id="UP000247790">
    <property type="component" value="Unassembled WGS sequence"/>
</dbReference>
<dbReference type="EMBL" id="QJSW01000001">
    <property type="protein sequence ID" value="PYE52453.1"/>
    <property type="molecule type" value="Genomic_DNA"/>
</dbReference>
<proteinExistence type="predicted"/>
<gene>
    <name evidence="1" type="ORF">DFQ00_101391</name>
</gene>
<evidence type="ECO:0000313" key="1">
    <source>
        <dbReference type="EMBL" id="PYE52453.1"/>
    </source>
</evidence>
<accession>A0A2V4W224</accession>
<comment type="caution">
    <text evidence="1">The sequence shown here is derived from an EMBL/GenBank/DDBJ whole genome shotgun (WGS) entry which is preliminary data.</text>
</comment>
<reference evidence="1 2" key="1">
    <citation type="submission" date="2018-06" db="EMBL/GenBank/DDBJ databases">
        <title>Genomic Encyclopedia of Type Strains, Phase III (KMG-III): the genomes of soil and plant-associated and newly described type strains.</title>
        <authorList>
            <person name="Whitman W."/>
        </authorList>
    </citation>
    <scope>NUCLEOTIDE SEQUENCE [LARGE SCALE GENOMIC DNA]</scope>
    <source>
        <strain evidence="1 2">CECT 7022</strain>
    </source>
</reference>